<dbReference type="OrthoDB" id="27823at2759"/>
<feature type="compositionally biased region" description="Polar residues" evidence="6">
    <location>
        <begin position="507"/>
        <end position="518"/>
    </location>
</feature>
<evidence type="ECO:0000256" key="3">
    <source>
        <dbReference type="ARBA" id="ARBA00023054"/>
    </source>
</evidence>
<dbReference type="InterPro" id="IPR001452">
    <property type="entry name" value="SH3_domain"/>
</dbReference>
<dbReference type="Pfam" id="PF14604">
    <property type="entry name" value="SH3_9"/>
    <property type="match status" value="1"/>
</dbReference>
<accession>A0A8K0KMS5</accession>
<reference evidence="8" key="2">
    <citation type="submission" date="2017-10" db="EMBL/GenBank/DDBJ databases">
        <title>Ladona fulva Genome sequencing and assembly.</title>
        <authorList>
            <person name="Murali S."/>
            <person name="Richards S."/>
            <person name="Bandaranaike D."/>
            <person name="Bellair M."/>
            <person name="Blankenburg K."/>
            <person name="Chao H."/>
            <person name="Dinh H."/>
            <person name="Doddapaneni H."/>
            <person name="Dugan-Rocha S."/>
            <person name="Elkadiri S."/>
            <person name="Gnanaolivu R."/>
            <person name="Hernandez B."/>
            <person name="Skinner E."/>
            <person name="Javaid M."/>
            <person name="Lee S."/>
            <person name="Li M."/>
            <person name="Ming W."/>
            <person name="Munidasa M."/>
            <person name="Muniz J."/>
            <person name="Nguyen L."/>
            <person name="Hughes D."/>
            <person name="Osuji N."/>
            <person name="Pu L.-L."/>
            <person name="Puazo M."/>
            <person name="Qu C."/>
            <person name="Quiroz J."/>
            <person name="Raj R."/>
            <person name="Weissenberger G."/>
            <person name="Xin Y."/>
            <person name="Zou X."/>
            <person name="Han Y."/>
            <person name="Worley K."/>
            <person name="Muzny D."/>
            <person name="Gibbs R."/>
        </authorList>
    </citation>
    <scope>NUCLEOTIDE SEQUENCE</scope>
    <source>
        <strain evidence="8">Sampled in the wild</strain>
    </source>
</reference>
<feature type="domain" description="SH3" evidence="7">
    <location>
        <begin position="232"/>
        <end position="292"/>
    </location>
</feature>
<feature type="domain" description="SH3" evidence="7">
    <location>
        <begin position="150"/>
        <end position="209"/>
    </location>
</feature>
<dbReference type="SUPFAM" id="SSF50044">
    <property type="entry name" value="SH3-domain"/>
    <property type="match status" value="3"/>
</dbReference>
<dbReference type="InterPro" id="IPR050384">
    <property type="entry name" value="Endophilin_SH3RF"/>
</dbReference>
<feature type="region of interest" description="Disordered" evidence="6">
    <location>
        <begin position="478"/>
        <end position="518"/>
    </location>
</feature>
<keyword evidence="2 5" id="KW-0728">SH3 domain</keyword>
<proteinExistence type="predicted"/>
<organism evidence="8 9">
    <name type="scientific">Ladona fulva</name>
    <name type="common">Scarce chaser dragonfly</name>
    <name type="synonym">Libellula fulva</name>
    <dbReference type="NCBI Taxonomy" id="123851"/>
    <lineage>
        <taxon>Eukaryota</taxon>
        <taxon>Metazoa</taxon>
        <taxon>Ecdysozoa</taxon>
        <taxon>Arthropoda</taxon>
        <taxon>Hexapoda</taxon>
        <taxon>Insecta</taxon>
        <taxon>Pterygota</taxon>
        <taxon>Palaeoptera</taxon>
        <taxon>Odonata</taxon>
        <taxon>Epiprocta</taxon>
        <taxon>Anisoptera</taxon>
        <taxon>Libelluloidea</taxon>
        <taxon>Libellulidae</taxon>
        <taxon>Ladona</taxon>
    </lineage>
</organism>
<feature type="compositionally biased region" description="Polar residues" evidence="6">
    <location>
        <begin position="389"/>
        <end position="406"/>
    </location>
</feature>
<evidence type="ECO:0000256" key="4">
    <source>
        <dbReference type="ARBA" id="ARBA00023136"/>
    </source>
</evidence>
<dbReference type="PROSITE" id="PS50002">
    <property type="entry name" value="SH3"/>
    <property type="match status" value="3"/>
</dbReference>
<dbReference type="EMBL" id="KZ309301">
    <property type="protein sequence ID" value="KAG8238201.1"/>
    <property type="molecule type" value="Genomic_DNA"/>
</dbReference>
<comment type="subcellular location">
    <subcellularLocation>
        <location evidence="1">Membrane</location>
        <topology evidence="1">Peripheral membrane protein</topology>
    </subcellularLocation>
</comment>
<dbReference type="Proteomes" id="UP000792457">
    <property type="component" value="Unassembled WGS sequence"/>
</dbReference>
<dbReference type="PANTHER" id="PTHR14167:SF81">
    <property type="entry name" value="ENDOPHILIN-A"/>
    <property type="match status" value="1"/>
</dbReference>
<evidence type="ECO:0000256" key="1">
    <source>
        <dbReference type="ARBA" id="ARBA00004170"/>
    </source>
</evidence>
<dbReference type="CDD" id="cd00174">
    <property type="entry name" value="SH3"/>
    <property type="match status" value="1"/>
</dbReference>
<feature type="region of interest" description="Disordered" evidence="6">
    <location>
        <begin position="381"/>
        <end position="421"/>
    </location>
</feature>
<evidence type="ECO:0000313" key="9">
    <source>
        <dbReference type="Proteomes" id="UP000792457"/>
    </source>
</evidence>
<protein>
    <recommendedName>
        <fullName evidence="7">SH3 domain-containing protein</fullName>
    </recommendedName>
</protein>
<dbReference type="Gene3D" id="2.30.30.40">
    <property type="entry name" value="SH3 Domains"/>
    <property type="match status" value="3"/>
</dbReference>
<evidence type="ECO:0000256" key="6">
    <source>
        <dbReference type="SAM" id="MobiDB-lite"/>
    </source>
</evidence>
<evidence type="ECO:0000313" key="8">
    <source>
        <dbReference type="EMBL" id="KAG8238201.1"/>
    </source>
</evidence>
<keyword evidence="9" id="KW-1185">Reference proteome</keyword>
<comment type="caution">
    <text evidence="8">The sequence shown here is derived from an EMBL/GenBank/DDBJ whole genome shotgun (WGS) entry which is preliminary data.</text>
</comment>
<dbReference type="InterPro" id="IPR036028">
    <property type="entry name" value="SH3-like_dom_sf"/>
</dbReference>
<reference evidence="8" key="1">
    <citation type="submission" date="2013-04" db="EMBL/GenBank/DDBJ databases">
        <authorList>
            <person name="Qu J."/>
            <person name="Murali S.C."/>
            <person name="Bandaranaike D."/>
            <person name="Bellair M."/>
            <person name="Blankenburg K."/>
            <person name="Chao H."/>
            <person name="Dinh H."/>
            <person name="Doddapaneni H."/>
            <person name="Downs B."/>
            <person name="Dugan-Rocha S."/>
            <person name="Elkadiri S."/>
            <person name="Gnanaolivu R.D."/>
            <person name="Hernandez B."/>
            <person name="Javaid M."/>
            <person name="Jayaseelan J.C."/>
            <person name="Lee S."/>
            <person name="Li M."/>
            <person name="Ming W."/>
            <person name="Munidasa M."/>
            <person name="Muniz J."/>
            <person name="Nguyen L."/>
            <person name="Ongeri F."/>
            <person name="Osuji N."/>
            <person name="Pu L.-L."/>
            <person name="Puazo M."/>
            <person name="Qu C."/>
            <person name="Quiroz J."/>
            <person name="Raj R."/>
            <person name="Weissenberger G."/>
            <person name="Xin Y."/>
            <person name="Zou X."/>
            <person name="Han Y."/>
            <person name="Richards S."/>
            <person name="Worley K."/>
            <person name="Muzny D."/>
            <person name="Gibbs R."/>
        </authorList>
    </citation>
    <scope>NUCLEOTIDE SEQUENCE</scope>
    <source>
        <strain evidence="8">Sampled in the wild</strain>
    </source>
</reference>
<gene>
    <name evidence="8" type="ORF">J437_LFUL018084</name>
</gene>
<dbReference type="PANTHER" id="PTHR14167">
    <property type="entry name" value="SH3 DOMAIN-CONTAINING"/>
    <property type="match status" value="1"/>
</dbReference>
<feature type="domain" description="SH3" evidence="7">
    <location>
        <begin position="1"/>
        <end position="59"/>
    </location>
</feature>
<sequence length="518" mass="57686">MTLKARVTTSMKAQLDEEMDLNEGEIVTITGIVDKTWYRGVCGDRQGIFPKDFVELLSVDDGNYREHSTPYSNFSLPCHASEFSDFSVHDSGENFSGNVRQNTLINFSPEEPKALSSSAFSSHDFSSTVEELSDVFSSKARSTEVYDDLGISPYGITLYPFYGQFDNELSFHEGEIVTLLRHIDNDWIEGEIEGRKGIMPVSYVNIVVDCEYSFDDTGQTNSSQSIVTNSLKQNAAAKVMYNFHAQMDGDISIKEGEEVFISELVNDNWCRVKNSTGMIGLCPLNYLSPVIAPKDPFSPERCPSNDGLPMYKDIFMAQDSNVEIRKPSTTVDPMSNIFLPLSSNRPSSIDDMIAKNIVGLDFDCKTNKSATSDEIKSHTLELRTRKHSSTANTSANVCVDNNQNSKIKPERPKPPNSRLSLPAILSSTSATPTHGAIETKEDVLYSEVQKRKSVQEFPKIDSVDLSLQELADEEVIFRRQGSDRVPHRPAPPIPVPGQTPVRRSLKRNITSSKEVMSK</sequence>
<feature type="compositionally biased region" description="Pro residues" evidence="6">
    <location>
        <begin position="488"/>
        <end position="497"/>
    </location>
</feature>
<name>A0A8K0KMS5_LADFU</name>
<dbReference type="Pfam" id="PF00018">
    <property type="entry name" value="SH3_1"/>
    <property type="match status" value="2"/>
</dbReference>
<evidence type="ECO:0000256" key="5">
    <source>
        <dbReference type="PROSITE-ProRule" id="PRU00192"/>
    </source>
</evidence>
<dbReference type="AlphaFoldDB" id="A0A8K0KMS5"/>
<keyword evidence="4" id="KW-0472">Membrane</keyword>
<dbReference type="SMART" id="SM00326">
    <property type="entry name" value="SH3"/>
    <property type="match status" value="3"/>
</dbReference>
<evidence type="ECO:0000259" key="7">
    <source>
        <dbReference type="PROSITE" id="PS50002"/>
    </source>
</evidence>
<evidence type="ECO:0000256" key="2">
    <source>
        <dbReference type="ARBA" id="ARBA00022443"/>
    </source>
</evidence>
<dbReference type="PRINTS" id="PR00499">
    <property type="entry name" value="P67PHOX"/>
</dbReference>
<keyword evidence="3" id="KW-0175">Coiled coil</keyword>